<sequence length="29" mass="2988">MIIKGDLDRMAEDIGHAGKSQQAASCQGG</sequence>
<dbReference type="EMBL" id="CAAE01015002">
    <property type="protein sequence ID" value="CAG08923.1"/>
    <property type="molecule type" value="Genomic_DNA"/>
</dbReference>
<gene>
    <name evidence="1" type="ORF">GSTENG00030057001</name>
</gene>
<reference evidence="1" key="2">
    <citation type="submission" date="2004-02" db="EMBL/GenBank/DDBJ databases">
        <authorList>
            <consortium name="Genoscope"/>
            <consortium name="Whitehead Institute Centre for Genome Research"/>
        </authorList>
    </citation>
    <scope>NUCLEOTIDE SEQUENCE</scope>
</reference>
<organism evidence="1">
    <name type="scientific">Tetraodon nigroviridis</name>
    <name type="common">Spotted green pufferfish</name>
    <name type="synonym">Chelonodon nigroviridis</name>
    <dbReference type="NCBI Taxonomy" id="99883"/>
    <lineage>
        <taxon>Eukaryota</taxon>
        <taxon>Metazoa</taxon>
        <taxon>Chordata</taxon>
        <taxon>Craniata</taxon>
        <taxon>Vertebrata</taxon>
        <taxon>Euteleostomi</taxon>
        <taxon>Actinopterygii</taxon>
        <taxon>Neopterygii</taxon>
        <taxon>Teleostei</taxon>
        <taxon>Neoteleostei</taxon>
        <taxon>Acanthomorphata</taxon>
        <taxon>Eupercaria</taxon>
        <taxon>Tetraodontiformes</taxon>
        <taxon>Tetradontoidea</taxon>
        <taxon>Tetraodontidae</taxon>
        <taxon>Tetraodon</taxon>
    </lineage>
</organism>
<dbReference type="AlphaFoldDB" id="Q4RRQ9"/>
<dbReference type="KEGG" id="tng:GSTEN00030057G001"/>
<name>Q4RRQ9_TETNG</name>
<evidence type="ECO:0000313" key="1">
    <source>
        <dbReference type="EMBL" id="CAG08923.1"/>
    </source>
</evidence>
<protein>
    <submittedName>
        <fullName evidence="1">Chromosome 16 SCAF15002, whole genome shotgun sequence</fullName>
    </submittedName>
</protein>
<reference evidence="1" key="1">
    <citation type="journal article" date="2004" name="Nature">
        <title>Genome duplication in the teleost fish Tetraodon nigroviridis reveals the early vertebrate proto-karyotype.</title>
        <authorList>
            <person name="Jaillon O."/>
            <person name="Aury J.-M."/>
            <person name="Brunet F."/>
            <person name="Petit J.-L."/>
            <person name="Stange-Thomann N."/>
            <person name="Mauceli E."/>
            <person name="Bouneau L."/>
            <person name="Fischer C."/>
            <person name="Ozouf-Costaz C."/>
            <person name="Bernot A."/>
            <person name="Nicaud S."/>
            <person name="Jaffe D."/>
            <person name="Fisher S."/>
            <person name="Lutfalla G."/>
            <person name="Dossat C."/>
            <person name="Segurens B."/>
            <person name="Dasilva C."/>
            <person name="Salanoubat M."/>
            <person name="Levy M."/>
            <person name="Boudet N."/>
            <person name="Castellano S."/>
            <person name="Anthouard V."/>
            <person name="Jubin C."/>
            <person name="Castelli V."/>
            <person name="Katinka M."/>
            <person name="Vacherie B."/>
            <person name="Biemont C."/>
            <person name="Skalli Z."/>
            <person name="Cattolico L."/>
            <person name="Poulain J."/>
            <person name="De Berardinis V."/>
            <person name="Cruaud C."/>
            <person name="Duprat S."/>
            <person name="Brottier P."/>
            <person name="Coutanceau J.-P."/>
            <person name="Gouzy J."/>
            <person name="Parra G."/>
            <person name="Lardier G."/>
            <person name="Chapple C."/>
            <person name="McKernan K.J."/>
            <person name="McEwan P."/>
            <person name="Bosak S."/>
            <person name="Kellis M."/>
            <person name="Volff J.-N."/>
            <person name="Guigo R."/>
            <person name="Zody M.C."/>
            <person name="Mesirov J."/>
            <person name="Lindblad-Toh K."/>
            <person name="Birren B."/>
            <person name="Nusbaum C."/>
            <person name="Kahn D."/>
            <person name="Robinson-Rechavi M."/>
            <person name="Laudet V."/>
            <person name="Schachter V."/>
            <person name="Quetier F."/>
            <person name="Saurin W."/>
            <person name="Scarpelli C."/>
            <person name="Wincker P."/>
            <person name="Lander E.S."/>
            <person name="Weissenbach J."/>
            <person name="Roest Crollius H."/>
        </authorList>
    </citation>
    <scope>NUCLEOTIDE SEQUENCE [LARGE SCALE GENOMIC DNA]</scope>
</reference>
<proteinExistence type="predicted"/>
<accession>Q4RRQ9</accession>